<dbReference type="EMBL" id="FP929003">
    <property type="protein sequence ID" value="CBK40036.1"/>
    <property type="molecule type" value="Genomic_DNA"/>
</dbReference>
<dbReference type="KEGG" id="nde:NIDE0255"/>
<dbReference type="eggNOG" id="COG1826">
    <property type="taxonomic scope" value="Bacteria"/>
</dbReference>
<dbReference type="InterPro" id="IPR006312">
    <property type="entry name" value="TatA/E"/>
</dbReference>
<dbReference type="GO" id="GO:0008320">
    <property type="term" value="F:protein transmembrane transporter activity"/>
    <property type="evidence" value="ECO:0007669"/>
    <property type="project" value="UniProtKB-UniRule"/>
</dbReference>
<feature type="transmembrane region" description="Helical" evidence="9">
    <location>
        <begin position="6"/>
        <end position="24"/>
    </location>
</feature>
<feature type="compositionally biased region" description="Basic and acidic residues" evidence="10">
    <location>
        <begin position="248"/>
        <end position="263"/>
    </location>
</feature>
<gene>
    <name evidence="9" type="primary">tatA</name>
    <name evidence="11" type="ORF">NIDE0255</name>
</gene>
<dbReference type="PANTHER" id="PTHR42982:SF1">
    <property type="entry name" value="SEC-INDEPENDENT PROTEIN TRANSLOCASE PROTEIN TATA"/>
    <property type="match status" value="1"/>
</dbReference>
<evidence type="ECO:0000256" key="3">
    <source>
        <dbReference type="ARBA" id="ARBA00022475"/>
    </source>
</evidence>
<organism evidence="11 12">
    <name type="scientific">Nitrospira defluvii</name>
    <dbReference type="NCBI Taxonomy" id="330214"/>
    <lineage>
        <taxon>Bacteria</taxon>
        <taxon>Pseudomonadati</taxon>
        <taxon>Nitrospirota</taxon>
        <taxon>Nitrospiria</taxon>
        <taxon>Nitrospirales</taxon>
        <taxon>Nitrospiraceae</taxon>
        <taxon>Nitrospira</taxon>
    </lineage>
</organism>
<proteinExistence type="inferred from homology"/>
<dbReference type="GO" id="GO:0033281">
    <property type="term" value="C:TAT protein transport complex"/>
    <property type="evidence" value="ECO:0007669"/>
    <property type="project" value="UniProtKB-UniRule"/>
</dbReference>
<dbReference type="InterPro" id="IPR003369">
    <property type="entry name" value="TatA/B/E"/>
</dbReference>
<evidence type="ECO:0000256" key="9">
    <source>
        <dbReference type="HAMAP-Rule" id="MF_00236"/>
    </source>
</evidence>
<name>D8P9X7_9BACT</name>
<dbReference type="AlphaFoldDB" id="D8P9X7"/>
<feature type="region of interest" description="Disordered" evidence="10">
    <location>
        <begin position="79"/>
        <end position="103"/>
    </location>
</feature>
<keyword evidence="6 9" id="KW-1133">Transmembrane helix</keyword>
<keyword evidence="8 9" id="KW-0472">Membrane</keyword>
<feature type="region of interest" description="Disordered" evidence="10">
    <location>
        <begin position="248"/>
        <end position="284"/>
    </location>
</feature>
<reference evidence="11 12" key="1">
    <citation type="journal article" date="2010" name="Proc. Natl. Acad. Sci. U.S.A.">
        <title>A Nitrospira metagenome illuminates the physiology and evolution of globally important nitrite-oxidizing bacteria.</title>
        <authorList>
            <person name="Lucker S."/>
            <person name="Wagner M."/>
            <person name="Maixner F."/>
            <person name="Pelletier E."/>
            <person name="Koch H."/>
            <person name="Vacherie B."/>
            <person name="Rattei T."/>
            <person name="Sinninghe Damste J."/>
            <person name="Spieck E."/>
            <person name="Le Paslier D."/>
            <person name="Daims H."/>
        </authorList>
    </citation>
    <scope>NUCLEOTIDE SEQUENCE [LARGE SCALE GENOMIC DNA]</scope>
</reference>
<keyword evidence="2 9" id="KW-0813">Transport</keyword>
<keyword evidence="7 9" id="KW-0811">Translocation</keyword>
<evidence type="ECO:0000256" key="10">
    <source>
        <dbReference type="SAM" id="MobiDB-lite"/>
    </source>
</evidence>
<protein>
    <recommendedName>
        <fullName evidence="9">Sec-independent protein translocase protein TatA</fullName>
    </recommendedName>
</protein>
<feature type="compositionally biased region" description="Low complexity" evidence="10">
    <location>
        <begin position="80"/>
        <end position="96"/>
    </location>
</feature>
<evidence type="ECO:0000256" key="2">
    <source>
        <dbReference type="ARBA" id="ARBA00022448"/>
    </source>
</evidence>
<feature type="region of interest" description="Disordered" evidence="10">
    <location>
        <begin position="44"/>
        <end position="63"/>
    </location>
</feature>
<comment type="similarity">
    <text evidence="9">Belongs to the TatA/E family.</text>
</comment>
<keyword evidence="5 9" id="KW-0653">Protein transport</keyword>
<evidence type="ECO:0000256" key="8">
    <source>
        <dbReference type="ARBA" id="ARBA00023136"/>
    </source>
</evidence>
<dbReference type="PANTHER" id="PTHR42982">
    <property type="entry name" value="SEC-INDEPENDENT PROTEIN TRANSLOCASE PROTEIN TATA"/>
    <property type="match status" value="1"/>
</dbReference>
<dbReference type="STRING" id="330214.NIDE0255"/>
<comment type="subunit">
    <text evidence="9">Forms a complex with TatC.</text>
</comment>
<dbReference type="HAMAP" id="MF_00236">
    <property type="entry name" value="TatA_E"/>
    <property type="match status" value="1"/>
</dbReference>
<evidence type="ECO:0000256" key="7">
    <source>
        <dbReference type="ARBA" id="ARBA00023010"/>
    </source>
</evidence>
<keyword evidence="12" id="KW-1185">Reference proteome</keyword>
<dbReference type="Pfam" id="PF02416">
    <property type="entry name" value="TatA_B_E"/>
    <property type="match status" value="1"/>
</dbReference>
<keyword evidence="4 9" id="KW-0812">Transmembrane</keyword>
<dbReference type="NCBIfam" id="TIGR01411">
    <property type="entry name" value="tatAE"/>
    <property type="match status" value="1"/>
</dbReference>
<evidence type="ECO:0000313" key="11">
    <source>
        <dbReference type="EMBL" id="CBK40036.1"/>
    </source>
</evidence>
<accession>D8P9X7</accession>
<evidence type="ECO:0000256" key="6">
    <source>
        <dbReference type="ARBA" id="ARBA00022989"/>
    </source>
</evidence>
<comment type="function">
    <text evidence="9">Part of the twin-arginine translocation (Tat) system that transports large folded proteins containing a characteristic twin-arginine motif in their signal peptide across membranes. TatA could form the protein-conducting channel of the Tat system.</text>
</comment>
<dbReference type="Proteomes" id="UP000001660">
    <property type="component" value="Chromosome"/>
</dbReference>
<sequence length="284" mass="29077">MFGTMGFSELIIILVIVLIIFGAGKLPQIGEGVGKALKGFKKEVNDIPPPESAPEQNEVAATPGQIQAQPATDITQVAQPTSVAPAASAPKATSPYTPGPELTPGTTAALMAAAGPQGPQSTQPAKPRVATVTPGQAAAGSAVAHSHQPPTMEDRMAAPAPVMRAQYPPLPAGAQSKPVAKRPSAIVNKDAVARVQAAQAAMRAKAAQAQPSGLSPQDMQGLGEGLGDAVRTFRQAVADVRSSVDPEMRTIRAEMDSAQKELEQSIEAAKQAPVLDDDAPAKSV</sequence>
<dbReference type="GO" id="GO:0043953">
    <property type="term" value="P:protein transport by the Tat complex"/>
    <property type="evidence" value="ECO:0007669"/>
    <property type="project" value="UniProtKB-UniRule"/>
</dbReference>
<evidence type="ECO:0000313" key="12">
    <source>
        <dbReference type="Proteomes" id="UP000001660"/>
    </source>
</evidence>
<evidence type="ECO:0000256" key="4">
    <source>
        <dbReference type="ARBA" id="ARBA00022692"/>
    </source>
</evidence>
<comment type="subcellular location">
    <subcellularLocation>
        <location evidence="1 9">Cell membrane</location>
        <topology evidence="1 9">Single-pass membrane protein</topology>
    </subcellularLocation>
</comment>
<evidence type="ECO:0000256" key="5">
    <source>
        <dbReference type="ARBA" id="ARBA00022927"/>
    </source>
</evidence>
<dbReference type="HOGENOM" id="CLU_978922_0_0_0"/>
<dbReference type="Gene3D" id="1.20.5.3310">
    <property type="match status" value="1"/>
</dbReference>
<keyword evidence="3 9" id="KW-1003">Cell membrane</keyword>
<evidence type="ECO:0000256" key="1">
    <source>
        <dbReference type="ARBA" id="ARBA00004162"/>
    </source>
</evidence>